<gene>
    <name evidence="11" type="ORF">SAMN04488548_136361</name>
</gene>
<name>A0A1H2LHS6_9ACTN</name>
<evidence type="ECO:0000256" key="3">
    <source>
        <dbReference type="ARBA" id="ARBA00022679"/>
    </source>
</evidence>
<dbReference type="PANTHER" id="PTHR18919:SF107">
    <property type="entry name" value="ACETYL-COA ACETYLTRANSFERASE, CYTOSOLIC"/>
    <property type="match status" value="1"/>
</dbReference>
<evidence type="ECO:0000313" key="12">
    <source>
        <dbReference type="Proteomes" id="UP000183180"/>
    </source>
</evidence>
<evidence type="ECO:0000256" key="8">
    <source>
        <dbReference type="SAM" id="MobiDB-lite"/>
    </source>
</evidence>
<dbReference type="PIRSF" id="PIRSF000429">
    <property type="entry name" value="Ac-CoA_Ac_transf"/>
    <property type="match status" value="1"/>
</dbReference>
<comment type="similarity">
    <text evidence="1 7">Belongs to the thiolase-like superfamily. Thiolase family.</text>
</comment>
<dbReference type="PANTHER" id="PTHR18919">
    <property type="entry name" value="ACETYL-COA C-ACYLTRANSFERASE"/>
    <property type="match status" value="1"/>
</dbReference>
<feature type="domain" description="Thiolase N-terminal" evidence="9">
    <location>
        <begin position="11"/>
        <end position="277"/>
    </location>
</feature>
<evidence type="ECO:0000259" key="9">
    <source>
        <dbReference type="Pfam" id="PF00108"/>
    </source>
</evidence>
<dbReference type="STRING" id="158898.SAMN04488548_136361"/>
<proteinExistence type="inferred from homology"/>
<evidence type="ECO:0000256" key="6">
    <source>
        <dbReference type="PIRSR" id="PIRSR000429-1"/>
    </source>
</evidence>
<evidence type="ECO:0000256" key="5">
    <source>
        <dbReference type="ARBA" id="ARBA00040529"/>
    </source>
</evidence>
<dbReference type="NCBIfam" id="NF004853">
    <property type="entry name" value="PRK06205.1"/>
    <property type="match status" value="1"/>
</dbReference>
<feature type="region of interest" description="Disordered" evidence="8">
    <location>
        <begin position="216"/>
        <end position="241"/>
    </location>
</feature>
<dbReference type="InterPro" id="IPR020616">
    <property type="entry name" value="Thiolase_N"/>
</dbReference>
<feature type="compositionally biased region" description="Basic and acidic residues" evidence="8">
    <location>
        <begin position="220"/>
        <end position="236"/>
    </location>
</feature>
<feature type="domain" description="Thiolase C-terminal" evidence="10">
    <location>
        <begin position="286"/>
        <end position="408"/>
    </location>
</feature>
<organism evidence="11 12">
    <name type="scientific">Gordonia westfalica</name>
    <dbReference type="NCBI Taxonomy" id="158898"/>
    <lineage>
        <taxon>Bacteria</taxon>
        <taxon>Bacillati</taxon>
        <taxon>Actinomycetota</taxon>
        <taxon>Actinomycetes</taxon>
        <taxon>Mycobacteriales</taxon>
        <taxon>Gordoniaceae</taxon>
        <taxon>Gordonia</taxon>
    </lineage>
</organism>
<feature type="active site" description="Acyl-thioester intermediate" evidence="6">
    <location>
        <position position="95"/>
    </location>
</feature>
<evidence type="ECO:0000259" key="10">
    <source>
        <dbReference type="Pfam" id="PF02803"/>
    </source>
</evidence>
<dbReference type="InterPro" id="IPR020617">
    <property type="entry name" value="Thiolase_C"/>
</dbReference>
<dbReference type="Gene3D" id="3.40.47.10">
    <property type="match status" value="2"/>
</dbReference>
<reference evidence="11 12" key="1">
    <citation type="submission" date="2016-10" db="EMBL/GenBank/DDBJ databases">
        <authorList>
            <person name="de Groot N.N."/>
        </authorList>
    </citation>
    <scope>NUCLEOTIDE SEQUENCE [LARGE SCALE GENOMIC DNA]</scope>
    <source>
        <strain evidence="11 12">DSM 44215</strain>
    </source>
</reference>
<dbReference type="Pfam" id="PF00108">
    <property type="entry name" value="Thiolase_N"/>
    <property type="match status" value="1"/>
</dbReference>
<evidence type="ECO:0000313" key="11">
    <source>
        <dbReference type="EMBL" id="SDU80364.1"/>
    </source>
</evidence>
<keyword evidence="3 7" id="KW-0808">Transferase</keyword>
<feature type="active site" description="Proton acceptor" evidence="6">
    <location>
        <position position="366"/>
    </location>
</feature>
<dbReference type="RefSeq" id="WP_074853698.1">
    <property type="nucleotide sequence ID" value="NZ_FNLM01000036.1"/>
</dbReference>
<keyword evidence="4 7" id="KW-0012">Acyltransferase</keyword>
<dbReference type="NCBIfam" id="TIGR01930">
    <property type="entry name" value="AcCoA-C-Actrans"/>
    <property type="match status" value="1"/>
</dbReference>
<dbReference type="SUPFAM" id="SSF53901">
    <property type="entry name" value="Thiolase-like"/>
    <property type="match status" value="2"/>
</dbReference>
<dbReference type="EC" id="2.3.1.9" evidence="2"/>
<dbReference type="InterPro" id="IPR002155">
    <property type="entry name" value="Thiolase"/>
</dbReference>
<evidence type="ECO:0000256" key="7">
    <source>
        <dbReference type="RuleBase" id="RU003557"/>
    </source>
</evidence>
<dbReference type="EMBL" id="FNLM01000036">
    <property type="protein sequence ID" value="SDU80364.1"/>
    <property type="molecule type" value="Genomic_DNA"/>
</dbReference>
<dbReference type="InterPro" id="IPR016039">
    <property type="entry name" value="Thiolase-like"/>
</dbReference>
<evidence type="ECO:0000256" key="2">
    <source>
        <dbReference type="ARBA" id="ARBA00012705"/>
    </source>
</evidence>
<dbReference type="AlphaFoldDB" id="A0A1H2LHS6"/>
<sequence length="411" mass="42724">MASSSTADTDIVICSPLRTPVGRMGGALSSVPVTRLATDLLKELTTRTGLGEGDIDDVILGQGYASGESPALGRIAALDAGLGVGVPGMQVDRRCGSGLQAILTAASSVATGGARLVVAGGAESMSNVEHYALGLRSGIKQGGVELMDRLDRGRLTAGGESHPVPGGMIETAENLRAKYGISRADQDEYAARSHHRAVAAHEEGRFDDELVPVTIPGRRGKPDTVVDRDEHPRADATAESLGKLRPIRLELDADSTVTAGNASGQNDGAAMCVVTTRAEARRRGLEPLLALRSWAITGCEPETMGIGPVSATAAALDRAELTLDEIDLIELNEAFAAQVLACLDEWKIDAGDERLNPNGSGISLGHPIGATGGRILATAAYEARRREARHVLETMCIGGGQGLAAIFEATR</sequence>
<dbReference type="GO" id="GO:0003985">
    <property type="term" value="F:acetyl-CoA C-acetyltransferase activity"/>
    <property type="evidence" value="ECO:0007669"/>
    <property type="project" value="UniProtKB-EC"/>
</dbReference>
<dbReference type="Proteomes" id="UP000183180">
    <property type="component" value="Unassembled WGS sequence"/>
</dbReference>
<protein>
    <recommendedName>
        <fullName evidence="5">Probable acetyl-CoA acetyltransferase</fullName>
        <ecNumber evidence="2">2.3.1.9</ecNumber>
    </recommendedName>
</protein>
<evidence type="ECO:0000256" key="1">
    <source>
        <dbReference type="ARBA" id="ARBA00010982"/>
    </source>
</evidence>
<feature type="active site" description="Proton acceptor" evidence="6">
    <location>
        <position position="396"/>
    </location>
</feature>
<dbReference type="Pfam" id="PF02803">
    <property type="entry name" value="Thiolase_C"/>
    <property type="match status" value="1"/>
</dbReference>
<dbReference type="CDD" id="cd00751">
    <property type="entry name" value="thiolase"/>
    <property type="match status" value="1"/>
</dbReference>
<evidence type="ECO:0000256" key="4">
    <source>
        <dbReference type="ARBA" id="ARBA00023315"/>
    </source>
</evidence>
<accession>A0A1H2LHS6</accession>
<dbReference type="OrthoDB" id="9764638at2"/>